<proteinExistence type="inferred from homology"/>
<accession>A0A830CZ19</accession>
<dbReference type="InterPro" id="IPR011249">
    <property type="entry name" value="Metalloenz_LuxS/M16"/>
</dbReference>
<keyword evidence="7" id="KW-0732">Signal</keyword>
<dbReference type="Pfam" id="PF00675">
    <property type="entry name" value="Peptidase_M16"/>
    <property type="match status" value="1"/>
</dbReference>
<sequence>MYIGFLGLFLLCISATSSSNEAITTDRHTDVSSSSYEAIIKPPTDRRDYRFTRLSNGLRVLLVHDPWIYLCKNKDGVGDSVVKAVAAMSVGVGSFADPQDAQGLAHFLEHMLLLGSATYPKENEFDDYLSAHGGDSNSHTGFESTCYYFDVEGKALFGALERFAKMFISPLLKSDAMHREISAVDSGYRMIVHVADNCSAKHLPQVTHSIDFLGGYEARLETAISYKSGRLLLKVDGLFEKLPVYLSKECRGTIGRAERLVSLEAFIPDLLSKVHIKGHCNGNLWKAEARQISDVFIRYFSETQPLVPMASMMSVLNLHPSADLVKNVRPRKESDKNSSVHLYFQIGRNTAKLYTHTLAKISQVSVKEPFYDELR</sequence>
<dbReference type="GO" id="GO:0004222">
    <property type="term" value="F:metalloendopeptidase activity"/>
    <property type="evidence" value="ECO:0007669"/>
    <property type="project" value="InterPro"/>
</dbReference>
<dbReference type="PANTHER" id="PTHR43690:SF18">
    <property type="entry name" value="INSULIN-DEGRADING ENZYME-RELATED"/>
    <property type="match status" value="1"/>
</dbReference>
<evidence type="ECO:0000256" key="2">
    <source>
        <dbReference type="ARBA" id="ARBA00022670"/>
    </source>
</evidence>
<evidence type="ECO:0000313" key="9">
    <source>
        <dbReference type="EMBL" id="GFQ04330.1"/>
    </source>
</evidence>
<dbReference type="EMBL" id="BMAC01000932">
    <property type="protein sequence ID" value="GFQ04330.1"/>
    <property type="molecule type" value="Genomic_DNA"/>
</dbReference>
<dbReference type="PROSITE" id="PS00143">
    <property type="entry name" value="INSULINASE"/>
    <property type="match status" value="1"/>
</dbReference>
<keyword evidence="3" id="KW-0479">Metal-binding</keyword>
<keyword evidence="6" id="KW-0482">Metalloprotease</keyword>
<dbReference type="SUPFAM" id="SSF63411">
    <property type="entry name" value="LuxS/MPP-like metallohydrolase"/>
    <property type="match status" value="1"/>
</dbReference>
<evidence type="ECO:0000256" key="7">
    <source>
        <dbReference type="SAM" id="SignalP"/>
    </source>
</evidence>
<keyword evidence="4" id="KW-0378">Hydrolase</keyword>
<evidence type="ECO:0000259" key="8">
    <source>
        <dbReference type="Pfam" id="PF00675"/>
    </source>
</evidence>
<dbReference type="GO" id="GO:0006508">
    <property type="term" value="P:proteolysis"/>
    <property type="evidence" value="ECO:0007669"/>
    <property type="project" value="UniProtKB-KW"/>
</dbReference>
<gene>
    <name evidence="9" type="ORF">PHJA_002576900</name>
</gene>
<feature type="chain" id="PRO_5032443327" evidence="7">
    <location>
        <begin position="19"/>
        <end position="375"/>
    </location>
</feature>
<evidence type="ECO:0000256" key="4">
    <source>
        <dbReference type="ARBA" id="ARBA00022801"/>
    </source>
</evidence>
<protein>
    <submittedName>
        <fullName evidence="9">Zinc-metallopeptidase peroxisomal</fullName>
    </submittedName>
</protein>
<dbReference type="PANTHER" id="PTHR43690">
    <property type="entry name" value="NARDILYSIN"/>
    <property type="match status" value="1"/>
</dbReference>
<dbReference type="InterPro" id="IPR011765">
    <property type="entry name" value="Pept_M16_N"/>
</dbReference>
<name>A0A830CZ19_9LAMI</name>
<dbReference type="Proteomes" id="UP000653305">
    <property type="component" value="Unassembled WGS sequence"/>
</dbReference>
<keyword evidence="2" id="KW-0645">Protease</keyword>
<dbReference type="Gene3D" id="3.30.830.10">
    <property type="entry name" value="Metalloenzyme, LuxS/M16 peptidase-like"/>
    <property type="match status" value="1"/>
</dbReference>
<feature type="signal peptide" evidence="7">
    <location>
        <begin position="1"/>
        <end position="18"/>
    </location>
</feature>
<evidence type="ECO:0000313" key="10">
    <source>
        <dbReference type="Proteomes" id="UP000653305"/>
    </source>
</evidence>
<keyword evidence="5" id="KW-0862">Zinc</keyword>
<comment type="caution">
    <text evidence="9">The sequence shown here is derived from an EMBL/GenBank/DDBJ whole genome shotgun (WGS) entry which is preliminary data.</text>
</comment>
<evidence type="ECO:0000256" key="3">
    <source>
        <dbReference type="ARBA" id="ARBA00022723"/>
    </source>
</evidence>
<dbReference type="InterPro" id="IPR001431">
    <property type="entry name" value="Pept_M16_Zn_BS"/>
</dbReference>
<dbReference type="GO" id="GO:0005829">
    <property type="term" value="C:cytosol"/>
    <property type="evidence" value="ECO:0007669"/>
    <property type="project" value="TreeGrafter"/>
</dbReference>
<dbReference type="InterPro" id="IPR050626">
    <property type="entry name" value="Peptidase_M16"/>
</dbReference>
<evidence type="ECO:0000256" key="6">
    <source>
        <dbReference type="ARBA" id="ARBA00023049"/>
    </source>
</evidence>
<reference evidence="9" key="1">
    <citation type="submission" date="2020-07" db="EMBL/GenBank/DDBJ databases">
        <title>Ethylene signaling mediates host invasion by parasitic plants.</title>
        <authorList>
            <person name="Yoshida S."/>
        </authorList>
    </citation>
    <scope>NUCLEOTIDE SEQUENCE</scope>
    <source>
        <strain evidence="9">Okayama</strain>
    </source>
</reference>
<feature type="domain" description="Peptidase M16 N-terminal" evidence="8">
    <location>
        <begin position="83"/>
        <end position="192"/>
    </location>
</feature>
<dbReference type="GO" id="GO:0046872">
    <property type="term" value="F:metal ion binding"/>
    <property type="evidence" value="ECO:0007669"/>
    <property type="project" value="UniProtKB-KW"/>
</dbReference>
<dbReference type="AlphaFoldDB" id="A0A830CZ19"/>
<evidence type="ECO:0000256" key="5">
    <source>
        <dbReference type="ARBA" id="ARBA00022833"/>
    </source>
</evidence>
<evidence type="ECO:0000256" key="1">
    <source>
        <dbReference type="ARBA" id="ARBA00007261"/>
    </source>
</evidence>
<keyword evidence="10" id="KW-1185">Reference proteome</keyword>
<dbReference type="OrthoDB" id="952271at2759"/>
<organism evidence="9 10">
    <name type="scientific">Phtheirospermum japonicum</name>
    <dbReference type="NCBI Taxonomy" id="374723"/>
    <lineage>
        <taxon>Eukaryota</taxon>
        <taxon>Viridiplantae</taxon>
        <taxon>Streptophyta</taxon>
        <taxon>Embryophyta</taxon>
        <taxon>Tracheophyta</taxon>
        <taxon>Spermatophyta</taxon>
        <taxon>Magnoliopsida</taxon>
        <taxon>eudicotyledons</taxon>
        <taxon>Gunneridae</taxon>
        <taxon>Pentapetalae</taxon>
        <taxon>asterids</taxon>
        <taxon>lamiids</taxon>
        <taxon>Lamiales</taxon>
        <taxon>Orobanchaceae</taxon>
        <taxon>Orobanchaceae incertae sedis</taxon>
        <taxon>Phtheirospermum</taxon>
    </lineage>
</organism>
<comment type="similarity">
    <text evidence="1">Belongs to the peptidase M16 family.</text>
</comment>